<accession>A0A5C3DWI5</accession>
<dbReference type="InterPro" id="IPR053720">
    <property type="entry name" value="Psm_Assembly_Chaperone"/>
</dbReference>
<organism evidence="2 3">
    <name type="scientific">Ustilago trichophora</name>
    <dbReference type="NCBI Taxonomy" id="86804"/>
    <lineage>
        <taxon>Eukaryota</taxon>
        <taxon>Fungi</taxon>
        <taxon>Dikarya</taxon>
        <taxon>Basidiomycota</taxon>
        <taxon>Ustilaginomycotina</taxon>
        <taxon>Ustilaginomycetes</taxon>
        <taxon>Ustilaginales</taxon>
        <taxon>Ustilaginaceae</taxon>
        <taxon>Ustilago</taxon>
    </lineage>
</organism>
<dbReference type="PANTHER" id="PTHR31051:SF1">
    <property type="entry name" value="PROTEASOME ASSEMBLY CHAPERONE 3"/>
    <property type="match status" value="1"/>
</dbReference>
<gene>
    <name evidence="2" type="ORF">UTRI_01373</name>
</gene>
<dbReference type="EMBL" id="OOIN01000004">
    <property type="protein sequence ID" value="SPO22695.1"/>
    <property type="molecule type" value="Genomic_DNA"/>
</dbReference>
<dbReference type="Proteomes" id="UP000324022">
    <property type="component" value="Unassembled WGS sequence"/>
</dbReference>
<dbReference type="Gene3D" id="3.30.230.90">
    <property type="match status" value="1"/>
</dbReference>
<feature type="region of interest" description="Disordered" evidence="1">
    <location>
        <begin position="74"/>
        <end position="99"/>
    </location>
</feature>
<dbReference type="Pfam" id="PF10178">
    <property type="entry name" value="PAC3"/>
    <property type="match status" value="1"/>
</dbReference>
<protein>
    <submittedName>
        <fullName evidence="2">Uncharacterized protein</fullName>
    </submittedName>
</protein>
<reference evidence="2 3" key="1">
    <citation type="submission" date="2018-03" db="EMBL/GenBank/DDBJ databases">
        <authorList>
            <person name="Guldener U."/>
        </authorList>
    </citation>
    <scope>NUCLEOTIDE SEQUENCE [LARGE SCALE GENOMIC DNA]</scope>
    <source>
        <strain evidence="2 3">NBRC100155</strain>
    </source>
</reference>
<name>A0A5C3DWI5_9BASI</name>
<dbReference type="AlphaFoldDB" id="A0A5C3DWI5"/>
<evidence type="ECO:0000313" key="3">
    <source>
        <dbReference type="Proteomes" id="UP000324022"/>
    </source>
</evidence>
<dbReference type="InterPro" id="IPR018788">
    <property type="entry name" value="Proteasome_assmbl_chp_3"/>
</dbReference>
<proteinExistence type="predicted"/>
<keyword evidence="3" id="KW-1185">Reference proteome</keyword>
<dbReference type="GO" id="GO:0043248">
    <property type="term" value="P:proteasome assembly"/>
    <property type="evidence" value="ECO:0007669"/>
    <property type="project" value="InterPro"/>
</dbReference>
<dbReference type="OrthoDB" id="5593278at2759"/>
<evidence type="ECO:0000313" key="2">
    <source>
        <dbReference type="EMBL" id="SPO22695.1"/>
    </source>
</evidence>
<sequence>MMSTDRPNAGMSALRVEVTPITSPVIPTQTHTVTISGHPTTVIAQSFADRIFITITQLNKFGVLYQAVTSSNPSSSAGDLAFEEPASTSSLPPPLPTTSVSKLVGTEPSPAHTALYQLYVTQIASIVKHSQGGQDARPLIVSLALKSSAQEGQKHTPAYGEDDDEDESLLMTSPEERERFIAIMEAVQRCRVW</sequence>
<dbReference type="PANTHER" id="PTHR31051">
    <property type="entry name" value="PROTEASOME ASSEMBLY CHAPERONE 3"/>
    <property type="match status" value="1"/>
</dbReference>
<evidence type="ECO:0000256" key="1">
    <source>
        <dbReference type="SAM" id="MobiDB-lite"/>
    </source>
</evidence>